<dbReference type="Proteomes" id="UP000006294">
    <property type="component" value="Chromosome"/>
</dbReference>
<name>K0J0U9_AMPXN</name>
<dbReference type="KEGG" id="axl:AXY_06400"/>
<dbReference type="AlphaFoldDB" id="K0J0U9"/>
<dbReference type="RefSeq" id="WP_015009377.1">
    <property type="nucleotide sequence ID" value="NC_018704.1"/>
</dbReference>
<dbReference type="Pfam" id="PF22116">
    <property type="entry name" value="DUF6944"/>
    <property type="match status" value="1"/>
</dbReference>
<reference evidence="1 2" key="1">
    <citation type="submission" date="2011-01" db="EMBL/GenBank/DDBJ databases">
        <title>Whole genome sequence of Amphibacillus xylinus NBRC 15112.</title>
        <authorList>
            <person name="Nakazawa H."/>
            <person name="Katano Y."/>
            <person name="Nakamura S."/>
            <person name="Sasagawa M."/>
            <person name="Fukada J."/>
            <person name="Arai T."/>
            <person name="Sasakura N."/>
            <person name="Mochizuki D."/>
            <person name="Hosoyama A."/>
            <person name="Harada K."/>
            <person name="Horikawa H."/>
            <person name="Kato Y."/>
            <person name="Harada T."/>
            <person name="Sasaki K."/>
            <person name="Sekiguchi M."/>
            <person name="Hodoyama M."/>
            <person name="Nishiko R."/>
            <person name="Narita H."/>
            <person name="Hanamaki A."/>
            <person name="Hata C."/>
            <person name="Konno Y."/>
            <person name="Niimura Y."/>
            <person name="Yamazaki S."/>
            <person name="Fujita N."/>
        </authorList>
    </citation>
    <scope>NUCLEOTIDE SEQUENCE [LARGE SCALE GENOMIC DNA]</scope>
    <source>
        <strain evidence="2">ATCC 51415 / DSM 6626 / JCM 7361 / LMG 17667 / NBRC 15112 / Ep01</strain>
    </source>
</reference>
<accession>K0J0U9</accession>
<proteinExistence type="predicted"/>
<dbReference type="OrthoDB" id="2869857at2"/>
<evidence type="ECO:0000313" key="1">
    <source>
        <dbReference type="EMBL" id="BAM46772.1"/>
    </source>
</evidence>
<dbReference type="STRING" id="698758.AXY_06400"/>
<gene>
    <name evidence="1" type="ordered locus">AXY_06400</name>
</gene>
<keyword evidence="2" id="KW-1185">Reference proteome</keyword>
<protein>
    <submittedName>
        <fullName evidence="1">Uncharacterized protein</fullName>
    </submittedName>
</protein>
<sequence>MGGSNTLLIGSWINAIGTIVVALSEIKDLTSDQPVSDTIVELAGIMELLGLALMRIDIEEDLDEGTDNMIESFGDADDEELTYLSLVNPSLFGFSLFQQIIGGVMDAANSAFSPQTTNFDNEEEKLLIGNLLQSLGIGLELLGVFTESKGDVETADFIAAQGSIIQSVGALIFAGITTKEYIETNKSKKS</sequence>
<evidence type="ECO:0000313" key="2">
    <source>
        <dbReference type="Proteomes" id="UP000006294"/>
    </source>
</evidence>
<dbReference type="InterPro" id="IPR054224">
    <property type="entry name" value="DUF6944"/>
</dbReference>
<dbReference type="EMBL" id="AP012050">
    <property type="protein sequence ID" value="BAM46772.1"/>
    <property type="molecule type" value="Genomic_DNA"/>
</dbReference>
<dbReference type="HOGENOM" id="CLU_1425298_0_0_9"/>
<organism evidence="1 2">
    <name type="scientific">Amphibacillus xylanus (strain ATCC 51415 / DSM 6626 / JCM 7361 / LMG 17667 / NBRC 15112 / Ep01)</name>
    <dbReference type="NCBI Taxonomy" id="698758"/>
    <lineage>
        <taxon>Bacteria</taxon>
        <taxon>Bacillati</taxon>
        <taxon>Bacillota</taxon>
        <taxon>Bacilli</taxon>
        <taxon>Bacillales</taxon>
        <taxon>Bacillaceae</taxon>
        <taxon>Amphibacillus</taxon>
    </lineage>
</organism>